<evidence type="ECO:0000313" key="1">
    <source>
        <dbReference type="EMBL" id="MEN1759616.1"/>
    </source>
</evidence>
<proteinExistence type="predicted"/>
<dbReference type="EMBL" id="JBCITM010000003">
    <property type="protein sequence ID" value="MEN1759616.1"/>
    <property type="molecule type" value="Genomic_DNA"/>
</dbReference>
<reference evidence="1 2" key="1">
    <citation type="submission" date="2024-04" db="EMBL/GenBank/DDBJ databases">
        <title>Genome sequencing and metabolic network reconstruction of aminoacids and betaine degradation by Anoxynatronum sibiricum.</title>
        <authorList>
            <person name="Detkova E.N."/>
            <person name="Boltjanskaja Y.V."/>
            <person name="Mardanov A.V."/>
            <person name="Kevbrin V."/>
        </authorList>
    </citation>
    <scope>NUCLEOTIDE SEQUENCE [LARGE SCALE GENOMIC DNA]</scope>
    <source>
        <strain evidence="1 2">Z-7981</strain>
    </source>
</reference>
<dbReference type="Proteomes" id="UP001407405">
    <property type="component" value="Unassembled WGS sequence"/>
</dbReference>
<protein>
    <recommendedName>
        <fullName evidence="3">DUF2769 domain-containing protein</fullName>
    </recommendedName>
</protein>
<accession>A0ABU9VR32</accession>
<gene>
    <name evidence="1" type="ORF">AAIG11_03940</name>
</gene>
<organism evidence="1 2">
    <name type="scientific">Anoxynatronum sibiricum</name>
    <dbReference type="NCBI Taxonomy" id="210623"/>
    <lineage>
        <taxon>Bacteria</taxon>
        <taxon>Bacillati</taxon>
        <taxon>Bacillota</taxon>
        <taxon>Clostridia</taxon>
        <taxon>Eubacteriales</taxon>
        <taxon>Clostridiaceae</taxon>
        <taxon>Anoxynatronum</taxon>
    </lineage>
</organism>
<keyword evidence="2" id="KW-1185">Reference proteome</keyword>
<dbReference type="RefSeq" id="WP_343184977.1">
    <property type="nucleotide sequence ID" value="NZ_JBCITM010000003.1"/>
</dbReference>
<evidence type="ECO:0008006" key="3">
    <source>
        <dbReference type="Google" id="ProtNLM"/>
    </source>
</evidence>
<comment type="caution">
    <text evidence="1">The sequence shown here is derived from an EMBL/GenBank/DDBJ whole genome shotgun (WGS) entry which is preliminary data.</text>
</comment>
<name>A0ABU9VR32_9CLOT</name>
<sequence>MLNAKREIAEKEADMKVTGMCLSCAHQDGCAMTHHGGANLYGCEEFESVAQCSGQVDYREEMKTTPVLGLCATCDSKNQCAHKTAPGGVWHCEEYR</sequence>
<evidence type="ECO:0000313" key="2">
    <source>
        <dbReference type="Proteomes" id="UP001407405"/>
    </source>
</evidence>